<dbReference type="AlphaFoldDB" id="A0A6C0D9F8"/>
<proteinExistence type="predicted"/>
<accession>A0A6C0D9F8</accession>
<evidence type="ECO:0000313" key="1">
    <source>
        <dbReference type="EMBL" id="QHT13083.1"/>
    </source>
</evidence>
<reference evidence="1" key="1">
    <citation type="journal article" date="2020" name="Nature">
        <title>Giant virus diversity and host interactions through global metagenomics.</title>
        <authorList>
            <person name="Schulz F."/>
            <person name="Roux S."/>
            <person name="Paez-Espino D."/>
            <person name="Jungbluth S."/>
            <person name="Walsh D.A."/>
            <person name="Denef V.J."/>
            <person name="McMahon K.D."/>
            <person name="Konstantinidis K.T."/>
            <person name="Eloe-Fadrosh E.A."/>
            <person name="Kyrpides N.C."/>
            <person name="Woyke T."/>
        </authorList>
    </citation>
    <scope>NUCLEOTIDE SEQUENCE</scope>
    <source>
        <strain evidence="1">GVMAG-M-3300023174-130</strain>
    </source>
</reference>
<sequence>MKKRKKPDEPIKVIKTSLKSICLKPETMITINNYCYNLNNIVIRTYQFLRLYILEKYHNKQILPKITNKFIEHVIKTISTAKSCGKKIEKDELTIFYETKYKQTLQDNKPSYSNYGNTIGYSATMVLTCLENNIKLHFTNHLRRFININFEKENWKTLSKEEKKNIYDNTKLVFDDLIYNTDTSVGEYKIWKNENKSFLVPNKVKKNIHYDLECSPQNYLYPMIFMCLKLEEKEKKLFQFCPLRKSLIPHYMTIDTKTLITMLVNTKELKTTQGNLLSNLNENKQLIWSSLFDLNKINKLMNPERYVFHNMVSTDGIGCSITFIRSDLKNVENIPDTKNKNENCEFDYITELSNNELNNLKDYNKVAIDPGKNTLMFMIDEKGKTMKYTKLQRRIDTYAKKKRQIIMKSMEENNIKQIEEPLNDTCSMSCNYNKFIDYLIVRNRINHQLQEYYRQELFRKLKWRSHTYTQKSESILINKMKRTFGKKIVLGYGSFNQTQQMKNCMPTPTKGMKRLLSKHFKLYIVDEFRTSKICSFCLEGETCYYKQRENPRPYKSGIVNVHGLLTCEKCSKSSHSHLTNRDYNGSRNILYLMKEWINNRKRPAILSRTTCSIPAV</sequence>
<evidence type="ECO:0008006" key="2">
    <source>
        <dbReference type="Google" id="ProtNLM"/>
    </source>
</evidence>
<organism evidence="1">
    <name type="scientific">viral metagenome</name>
    <dbReference type="NCBI Taxonomy" id="1070528"/>
    <lineage>
        <taxon>unclassified sequences</taxon>
        <taxon>metagenomes</taxon>
        <taxon>organismal metagenomes</taxon>
    </lineage>
</organism>
<protein>
    <recommendedName>
        <fullName evidence="2">Transposase</fullName>
    </recommendedName>
</protein>
<dbReference type="EMBL" id="MN739560">
    <property type="protein sequence ID" value="QHT13083.1"/>
    <property type="molecule type" value="Genomic_DNA"/>
</dbReference>
<name>A0A6C0D9F8_9ZZZZ</name>